<reference evidence="1" key="1">
    <citation type="submission" date="2022-04" db="EMBL/GenBank/DDBJ databases">
        <title>A functionally conserved STORR gene fusion in Papaver species that diverged 16.8 million years ago.</title>
        <authorList>
            <person name="Catania T."/>
        </authorList>
    </citation>
    <scope>NUCLEOTIDE SEQUENCE</scope>
    <source>
        <strain evidence="1">S-188037</strain>
    </source>
</reference>
<evidence type="ECO:0000313" key="1">
    <source>
        <dbReference type="EMBL" id="KAI3930504.1"/>
    </source>
</evidence>
<dbReference type="AlphaFoldDB" id="A0AAD4XPY6"/>
<accession>A0AAD4XPY6</accession>
<dbReference type="EMBL" id="JAJJMB010007362">
    <property type="protein sequence ID" value="KAI3930504.1"/>
    <property type="molecule type" value="Genomic_DNA"/>
</dbReference>
<organism evidence="1 2">
    <name type="scientific">Papaver atlanticum</name>
    <dbReference type="NCBI Taxonomy" id="357466"/>
    <lineage>
        <taxon>Eukaryota</taxon>
        <taxon>Viridiplantae</taxon>
        <taxon>Streptophyta</taxon>
        <taxon>Embryophyta</taxon>
        <taxon>Tracheophyta</taxon>
        <taxon>Spermatophyta</taxon>
        <taxon>Magnoliopsida</taxon>
        <taxon>Ranunculales</taxon>
        <taxon>Papaveraceae</taxon>
        <taxon>Papaveroideae</taxon>
        <taxon>Papaver</taxon>
    </lineage>
</organism>
<gene>
    <name evidence="1" type="ORF">MKW98_022153</name>
</gene>
<name>A0AAD4XPY6_9MAGN</name>
<dbReference type="Proteomes" id="UP001202328">
    <property type="component" value="Unassembled WGS sequence"/>
</dbReference>
<sequence>MAIEETRARLNDLRISEVSTKAVPSTTAEKRSKEVVVPNKIEEAGRKYCCAKCYRSYGRVTHVALERRVTLEPIAVVSGGRGREHQLYYTCRFPGINSHRVEAGRLDHNLFIRKFNTVCNFCGETVGWHFVNCQNDYIPNSVYWCDTLMDREKVVLLDEEENEIARDCNVDSEIPSINYMKEKKAKKVLPQGRAFKRPRQFLAQGNAQVLAQGRAFNRALQVFAQGTAKVLAQGTAIKPRNLKWDYFA</sequence>
<protein>
    <submittedName>
        <fullName evidence="1">Uncharacterized protein</fullName>
    </submittedName>
</protein>
<keyword evidence="2" id="KW-1185">Reference proteome</keyword>
<comment type="caution">
    <text evidence="1">The sequence shown here is derived from an EMBL/GenBank/DDBJ whole genome shotgun (WGS) entry which is preliminary data.</text>
</comment>
<evidence type="ECO:0000313" key="2">
    <source>
        <dbReference type="Proteomes" id="UP001202328"/>
    </source>
</evidence>
<proteinExistence type="predicted"/>